<dbReference type="OrthoDB" id="248387at2759"/>
<dbReference type="EMBL" id="GG745363">
    <property type="protein sequence ID" value="KNE69878.1"/>
    <property type="molecule type" value="Genomic_DNA"/>
</dbReference>
<reference evidence="2" key="2">
    <citation type="submission" date="2009-11" db="EMBL/GenBank/DDBJ databases">
        <title>The Genome Sequence of Allomyces macrogynus strain ATCC 38327.</title>
        <authorList>
            <consortium name="The Broad Institute Genome Sequencing Platform"/>
            <person name="Russ C."/>
            <person name="Cuomo C."/>
            <person name="Shea T."/>
            <person name="Young S.K."/>
            <person name="Zeng Q."/>
            <person name="Koehrsen M."/>
            <person name="Haas B."/>
            <person name="Borodovsky M."/>
            <person name="Guigo R."/>
            <person name="Alvarado L."/>
            <person name="Berlin A."/>
            <person name="Borenstein D."/>
            <person name="Chen Z."/>
            <person name="Engels R."/>
            <person name="Freedman E."/>
            <person name="Gellesch M."/>
            <person name="Goldberg J."/>
            <person name="Griggs A."/>
            <person name="Gujja S."/>
            <person name="Heiman D."/>
            <person name="Hepburn T."/>
            <person name="Howarth C."/>
            <person name="Jen D."/>
            <person name="Larson L."/>
            <person name="Lewis B."/>
            <person name="Mehta T."/>
            <person name="Park D."/>
            <person name="Pearson M."/>
            <person name="Roberts A."/>
            <person name="Saif S."/>
            <person name="Shenoy N."/>
            <person name="Sisk P."/>
            <person name="Stolte C."/>
            <person name="Sykes S."/>
            <person name="Walk T."/>
            <person name="White J."/>
            <person name="Yandava C."/>
            <person name="Burger G."/>
            <person name="Gray M.W."/>
            <person name="Holland P.W.H."/>
            <person name="King N."/>
            <person name="Lang F.B.F."/>
            <person name="Roger A.J."/>
            <person name="Ruiz-Trillo I."/>
            <person name="Lander E."/>
            <person name="Nusbaum C."/>
        </authorList>
    </citation>
    <scope>NUCLEOTIDE SEQUENCE [LARGE SCALE GENOMIC DNA]</scope>
    <source>
        <strain evidence="2">ATCC 38327</strain>
    </source>
</reference>
<name>A0A0L0T4Z3_ALLM3</name>
<dbReference type="VEuPathDB" id="FungiDB:AMAG_14725"/>
<keyword evidence="2" id="KW-1185">Reference proteome</keyword>
<gene>
    <name evidence="1" type="ORF">AMAG_14725</name>
</gene>
<sequence length="72" mass="7583">MTTTQTRIWIDPVTLDVHTVLTNSATDTWILVDLTGPTINAPMLVGAYGAYADFSDPTYTSAVSALAAHGIG</sequence>
<accession>A0A0L0T4Z3</accession>
<evidence type="ECO:0000313" key="1">
    <source>
        <dbReference type="EMBL" id="KNE69878.1"/>
    </source>
</evidence>
<proteinExistence type="predicted"/>
<dbReference type="Proteomes" id="UP000054350">
    <property type="component" value="Unassembled WGS sequence"/>
</dbReference>
<dbReference type="AlphaFoldDB" id="A0A0L0T4Z3"/>
<reference evidence="1 2" key="1">
    <citation type="submission" date="2009-11" db="EMBL/GenBank/DDBJ databases">
        <title>Annotation of Allomyces macrogynus ATCC 38327.</title>
        <authorList>
            <consortium name="The Broad Institute Genome Sequencing Platform"/>
            <person name="Russ C."/>
            <person name="Cuomo C."/>
            <person name="Burger G."/>
            <person name="Gray M.W."/>
            <person name="Holland P.W.H."/>
            <person name="King N."/>
            <person name="Lang F.B.F."/>
            <person name="Roger A.J."/>
            <person name="Ruiz-Trillo I."/>
            <person name="Young S.K."/>
            <person name="Zeng Q."/>
            <person name="Gargeya S."/>
            <person name="Fitzgerald M."/>
            <person name="Haas B."/>
            <person name="Abouelleil A."/>
            <person name="Alvarado L."/>
            <person name="Arachchi H.M."/>
            <person name="Berlin A."/>
            <person name="Chapman S.B."/>
            <person name="Gearin G."/>
            <person name="Goldberg J."/>
            <person name="Griggs A."/>
            <person name="Gujja S."/>
            <person name="Hansen M."/>
            <person name="Heiman D."/>
            <person name="Howarth C."/>
            <person name="Larimer J."/>
            <person name="Lui A."/>
            <person name="MacDonald P.J.P."/>
            <person name="McCowen C."/>
            <person name="Montmayeur A."/>
            <person name="Murphy C."/>
            <person name="Neiman D."/>
            <person name="Pearson M."/>
            <person name="Priest M."/>
            <person name="Roberts A."/>
            <person name="Saif S."/>
            <person name="Shea T."/>
            <person name="Sisk P."/>
            <person name="Stolte C."/>
            <person name="Sykes S."/>
            <person name="Wortman J."/>
            <person name="Nusbaum C."/>
            <person name="Birren B."/>
        </authorList>
    </citation>
    <scope>NUCLEOTIDE SEQUENCE [LARGE SCALE GENOMIC DNA]</scope>
    <source>
        <strain evidence="1 2">ATCC 38327</strain>
    </source>
</reference>
<organism evidence="1 2">
    <name type="scientific">Allomyces macrogynus (strain ATCC 38327)</name>
    <name type="common">Allomyces javanicus var. macrogynus</name>
    <dbReference type="NCBI Taxonomy" id="578462"/>
    <lineage>
        <taxon>Eukaryota</taxon>
        <taxon>Fungi</taxon>
        <taxon>Fungi incertae sedis</taxon>
        <taxon>Blastocladiomycota</taxon>
        <taxon>Blastocladiomycetes</taxon>
        <taxon>Blastocladiales</taxon>
        <taxon>Blastocladiaceae</taxon>
        <taxon>Allomyces</taxon>
    </lineage>
</organism>
<evidence type="ECO:0000313" key="2">
    <source>
        <dbReference type="Proteomes" id="UP000054350"/>
    </source>
</evidence>
<protein>
    <submittedName>
        <fullName evidence="1">Uncharacterized protein</fullName>
    </submittedName>
</protein>